<keyword evidence="1" id="KW-1133">Transmembrane helix</keyword>
<feature type="transmembrane region" description="Helical" evidence="1">
    <location>
        <begin position="85"/>
        <end position="106"/>
    </location>
</feature>
<sequence>MSSSAVSILCTATYICTVLTFLVPGLLLWTEHKGRGFSKRMGSKERAFKWFGNIQITLWCLTFALFIPLQVLFMTGAWPYVAVSALRMIIGAVLLLGGLFVSTLAYTKL</sequence>
<evidence type="ECO:0000313" key="2">
    <source>
        <dbReference type="EMBL" id="GIQ91070.1"/>
    </source>
</evidence>
<reference evidence="2 3" key="1">
    <citation type="journal article" date="2018" name="PLoS ONE">
        <title>The draft genome of Kipferlia bialata reveals reductive genome evolution in fornicate parasites.</title>
        <authorList>
            <person name="Tanifuji G."/>
            <person name="Takabayashi S."/>
            <person name="Kume K."/>
            <person name="Takagi M."/>
            <person name="Nakayama T."/>
            <person name="Kamikawa R."/>
            <person name="Inagaki Y."/>
            <person name="Hashimoto T."/>
        </authorList>
    </citation>
    <scope>NUCLEOTIDE SEQUENCE [LARGE SCALE GENOMIC DNA]</scope>
    <source>
        <strain evidence="2">NY0173</strain>
    </source>
</reference>
<dbReference type="EMBL" id="BDIP01007099">
    <property type="protein sequence ID" value="GIQ91070.1"/>
    <property type="molecule type" value="Genomic_DNA"/>
</dbReference>
<comment type="caution">
    <text evidence="2">The sequence shown here is derived from an EMBL/GenBank/DDBJ whole genome shotgun (WGS) entry which is preliminary data.</text>
</comment>
<proteinExistence type="predicted"/>
<keyword evidence="1" id="KW-0812">Transmembrane</keyword>
<feature type="transmembrane region" description="Helical" evidence="1">
    <location>
        <begin position="50"/>
        <end position="73"/>
    </location>
</feature>
<gene>
    <name evidence="2" type="ORF">KIPB_014144</name>
</gene>
<evidence type="ECO:0000313" key="3">
    <source>
        <dbReference type="Proteomes" id="UP000265618"/>
    </source>
</evidence>
<evidence type="ECO:0000256" key="1">
    <source>
        <dbReference type="SAM" id="Phobius"/>
    </source>
</evidence>
<feature type="non-terminal residue" evidence="2">
    <location>
        <position position="1"/>
    </location>
</feature>
<name>A0A9K3D9Y2_9EUKA</name>
<keyword evidence="3" id="KW-1185">Reference proteome</keyword>
<keyword evidence="1" id="KW-0472">Membrane</keyword>
<protein>
    <submittedName>
        <fullName evidence="2">Uncharacterized protein</fullName>
    </submittedName>
</protein>
<feature type="transmembrane region" description="Helical" evidence="1">
    <location>
        <begin position="6"/>
        <end position="29"/>
    </location>
</feature>
<accession>A0A9K3D9Y2</accession>
<dbReference type="AlphaFoldDB" id="A0A9K3D9Y2"/>
<dbReference type="Proteomes" id="UP000265618">
    <property type="component" value="Unassembled WGS sequence"/>
</dbReference>
<organism evidence="2 3">
    <name type="scientific">Kipferlia bialata</name>
    <dbReference type="NCBI Taxonomy" id="797122"/>
    <lineage>
        <taxon>Eukaryota</taxon>
        <taxon>Metamonada</taxon>
        <taxon>Carpediemonas-like organisms</taxon>
        <taxon>Kipferlia</taxon>
    </lineage>
</organism>